<dbReference type="PANTHER" id="PTHR30419:SF8">
    <property type="entry name" value="NITROGEN ASSIMILATION TRANSCRIPTIONAL ACTIVATOR-RELATED"/>
    <property type="match status" value="1"/>
</dbReference>
<dbReference type="PROSITE" id="PS50931">
    <property type="entry name" value="HTH_LYSR"/>
    <property type="match status" value="1"/>
</dbReference>
<comment type="similarity">
    <text evidence="1">Belongs to the LysR transcriptional regulatory family.</text>
</comment>
<keyword evidence="4" id="KW-0804">Transcription</keyword>
<keyword evidence="7" id="KW-1185">Reference proteome</keyword>
<dbReference type="PRINTS" id="PR00039">
    <property type="entry name" value="HTHLYSR"/>
</dbReference>
<proteinExistence type="inferred from homology"/>
<dbReference type="SUPFAM" id="SSF53850">
    <property type="entry name" value="Periplasmic binding protein-like II"/>
    <property type="match status" value="1"/>
</dbReference>
<dbReference type="InterPro" id="IPR050950">
    <property type="entry name" value="HTH-type_LysR_regulators"/>
</dbReference>
<dbReference type="Pfam" id="PF00126">
    <property type="entry name" value="HTH_1"/>
    <property type="match status" value="1"/>
</dbReference>
<evidence type="ECO:0000313" key="6">
    <source>
        <dbReference type="EMBL" id="TSH92039.1"/>
    </source>
</evidence>
<evidence type="ECO:0000256" key="4">
    <source>
        <dbReference type="ARBA" id="ARBA00023163"/>
    </source>
</evidence>
<organism evidence="6 7">
    <name type="scientific">Verticiella sediminum</name>
    <dbReference type="NCBI Taxonomy" id="1247510"/>
    <lineage>
        <taxon>Bacteria</taxon>
        <taxon>Pseudomonadati</taxon>
        <taxon>Pseudomonadota</taxon>
        <taxon>Betaproteobacteria</taxon>
        <taxon>Burkholderiales</taxon>
        <taxon>Alcaligenaceae</taxon>
        <taxon>Verticiella</taxon>
    </lineage>
</organism>
<reference evidence="6 7" key="1">
    <citation type="submission" date="2019-07" db="EMBL/GenBank/DDBJ databases">
        <title>Qingshengfaniella alkalisoli gen. nov., sp. nov., isolated from saline soil.</title>
        <authorList>
            <person name="Xu L."/>
            <person name="Huang X.-X."/>
            <person name="Sun J.-Q."/>
        </authorList>
    </citation>
    <scope>NUCLEOTIDE SEQUENCE [LARGE SCALE GENOMIC DNA]</scope>
    <source>
        <strain evidence="6 7">DSM 27279</strain>
    </source>
</reference>
<dbReference type="GO" id="GO:0005829">
    <property type="term" value="C:cytosol"/>
    <property type="evidence" value="ECO:0007669"/>
    <property type="project" value="TreeGrafter"/>
</dbReference>
<dbReference type="Proteomes" id="UP000318405">
    <property type="component" value="Unassembled WGS sequence"/>
</dbReference>
<evidence type="ECO:0000256" key="3">
    <source>
        <dbReference type="ARBA" id="ARBA00023125"/>
    </source>
</evidence>
<comment type="caution">
    <text evidence="6">The sequence shown here is derived from an EMBL/GenBank/DDBJ whole genome shotgun (WGS) entry which is preliminary data.</text>
</comment>
<dbReference type="AlphaFoldDB" id="A0A556AGN3"/>
<dbReference type="InterPro" id="IPR036388">
    <property type="entry name" value="WH-like_DNA-bd_sf"/>
</dbReference>
<dbReference type="FunFam" id="1.10.10.10:FF:000001">
    <property type="entry name" value="LysR family transcriptional regulator"/>
    <property type="match status" value="1"/>
</dbReference>
<dbReference type="InterPro" id="IPR036390">
    <property type="entry name" value="WH_DNA-bd_sf"/>
</dbReference>
<evidence type="ECO:0000313" key="7">
    <source>
        <dbReference type="Proteomes" id="UP000318405"/>
    </source>
</evidence>
<dbReference type="InterPro" id="IPR000847">
    <property type="entry name" value="LysR_HTH_N"/>
</dbReference>
<feature type="domain" description="HTH lysR-type" evidence="5">
    <location>
        <begin position="1"/>
        <end position="60"/>
    </location>
</feature>
<keyword evidence="2" id="KW-0805">Transcription regulation</keyword>
<dbReference type="Gene3D" id="3.40.190.290">
    <property type="match status" value="1"/>
</dbReference>
<protein>
    <submittedName>
        <fullName evidence="6">LysR family transcriptional regulator</fullName>
    </submittedName>
</protein>
<dbReference type="Gene3D" id="1.10.10.10">
    <property type="entry name" value="Winged helix-like DNA-binding domain superfamily/Winged helix DNA-binding domain"/>
    <property type="match status" value="1"/>
</dbReference>
<dbReference type="RefSeq" id="WP_143949589.1">
    <property type="nucleotide sequence ID" value="NZ_BAABMB010000001.1"/>
</dbReference>
<dbReference type="OrthoDB" id="9106612at2"/>
<accession>A0A556AGN3</accession>
<dbReference type="Pfam" id="PF03466">
    <property type="entry name" value="LysR_substrate"/>
    <property type="match status" value="1"/>
</dbReference>
<dbReference type="GO" id="GO:0003700">
    <property type="term" value="F:DNA-binding transcription factor activity"/>
    <property type="evidence" value="ECO:0007669"/>
    <property type="project" value="InterPro"/>
</dbReference>
<name>A0A556AGN3_9BURK</name>
<evidence type="ECO:0000259" key="5">
    <source>
        <dbReference type="PROSITE" id="PS50931"/>
    </source>
</evidence>
<sequence>MNLSMRQIRAFLYVAQAGNFTRAAERAHMTQAGLSILVREVERQLGARLFDRTTRAVQLTDAGRRFAVVAEGVLRQLDDAGAEVGELGRAAREQLRVAATPLVSAHLLPQLLARFRQSHPHLRIQLLDGSLPAVQEMVESGSADLGMGFFFKVASGLVRRRIAEFPLMRVAPAQDMPTRLGRASWNSLRGATLISLPTDNPIQRAIDAHLHKVAITPGEVVPVSFLATMISMVEAGFGEAVVPTFAVSACRRHRVRMDVLGPPRLPLGFYRISRRGAIETDEMRAFDAALAEHLPSMSS</sequence>
<dbReference type="GO" id="GO:0003677">
    <property type="term" value="F:DNA binding"/>
    <property type="evidence" value="ECO:0007669"/>
    <property type="project" value="UniProtKB-KW"/>
</dbReference>
<dbReference type="EMBL" id="VLTJ01000031">
    <property type="protein sequence ID" value="TSH92039.1"/>
    <property type="molecule type" value="Genomic_DNA"/>
</dbReference>
<dbReference type="InterPro" id="IPR005119">
    <property type="entry name" value="LysR_subst-bd"/>
</dbReference>
<dbReference type="SUPFAM" id="SSF46785">
    <property type="entry name" value="Winged helix' DNA-binding domain"/>
    <property type="match status" value="1"/>
</dbReference>
<dbReference type="PANTHER" id="PTHR30419">
    <property type="entry name" value="HTH-TYPE TRANSCRIPTIONAL REGULATOR YBHD"/>
    <property type="match status" value="1"/>
</dbReference>
<gene>
    <name evidence="6" type="ORF">FOZ76_17555</name>
</gene>
<keyword evidence="3" id="KW-0238">DNA-binding</keyword>
<evidence type="ECO:0000256" key="1">
    <source>
        <dbReference type="ARBA" id="ARBA00009437"/>
    </source>
</evidence>
<evidence type="ECO:0000256" key="2">
    <source>
        <dbReference type="ARBA" id="ARBA00023015"/>
    </source>
</evidence>